<dbReference type="KEGG" id="mcui:G8O30_02410"/>
<dbReference type="PROSITE" id="PS51257">
    <property type="entry name" value="PROKAR_LIPOPROTEIN"/>
    <property type="match status" value="1"/>
</dbReference>
<reference evidence="1 2" key="1">
    <citation type="submission" date="2019-07" db="EMBL/GenBank/DDBJ databases">
        <title>Genome sequence of 2 isolates from Red Sea Mangroves.</title>
        <authorList>
            <person name="Sefrji F."/>
            <person name="Michoud G."/>
            <person name="Merlino G."/>
            <person name="Daffonchio D."/>
        </authorList>
    </citation>
    <scope>NUCLEOTIDE SEQUENCE [LARGE SCALE GENOMIC DNA]</scope>
    <source>
        <strain evidence="1 2">R1DC41</strain>
    </source>
</reference>
<name>A0A7S8HEZ9_9BACI</name>
<dbReference type="RefSeq" id="WP_239673408.1">
    <property type="nucleotide sequence ID" value="NZ_CP049742.1"/>
</dbReference>
<evidence type="ECO:0000313" key="1">
    <source>
        <dbReference type="EMBL" id="QPC45890.1"/>
    </source>
</evidence>
<sequence>MDKKHLVILGAVFLLLTGCQEEQVEKPEEPKSEFSIKMKTPEEQQKIAETYTYEDYKKVFDEAVTEAKEFNEDEELTKWIVRTLAQEKLAYAEELPDEQVVKLARQTMNEEKVWKDIAYEKYKVEVTDEEIDNYIKEGPDSSDLPAHKAYAEALGLTLEELNHEYDRELYEKNLIWMKLRPILEEEYGVTDREEIIQRYNEEVNEKLG</sequence>
<keyword evidence="2" id="KW-1185">Reference proteome</keyword>
<organism evidence="1 2">
    <name type="scientific">Mangrovibacillus cuniculi</name>
    <dbReference type="NCBI Taxonomy" id="2593652"/>
    <lineage>
        <taxon>Bacteria</taxon>
        <taxon>Bacillati</taxon>
        <taxon>Bacillota</taxon>
        <taxon>Bacilli</taxon>
        <taxon>Bacillales</taxon>
        <taxon>Bacillaceae</taxon>
        <taxon>Mangrovibacillus</taxon>
    </lineage>
</organism>
<evidence type="ECO:0000313" key="2">
    <source>
        <dbReference type="Proteomes" id="UP000593626"/>
    </source>
</evidence>
<dbReference type="EMBL" id="CP049742">
    <property type="protein sequence ID" value="QPC45890.1"/>
    <property type="molecule type" value="Genomic_DNA"/>
</dbReference>
<dbReference type="AlphaFoldDB" id="A0A7S8HEZ9"/>
<gene>
    <name evidence="1" type="ORF">G8O30_02410</name>
</gene>
<proteinExistence type="predicted"/>
<dbReference type="Proteomes" id="UP000593626">
    <property type="component" value="Chromosome"/>
</dbReference>
<accession>A0A7S8HEZ9</accession>
<protein>
    <submittedName>
        <fullName evidence="1">Uncharacterized protein</fullName>
    </submittedName>
</protein>